<dbReference type="GeneID" id="20676616"/>
<dbReference type="OrthoDB" id="5422293at2759"/>
<dbReference type="KEGG" id="hir:HETIRDRAFT_455384"/>
<dbReference type="RefSeq" id="XP_009551933.1">
    <property type="nucleotide sequence ID" value="XM_009553638.1"/>
</dbReference>
<sequence>MRPDWSISVLSTPLTSTPHDTRRLRCLQGSCDFEKLQARPKVHERLPKWAQRVPALQERIFIPDSQGNTPVEGDEDISEEFREMNIVVRMPHIYFI</sequence>
<organism evidence="1 2">
    <name type="scientific">Heterobasidion irregulare (strain TC 32-1)</name>
    <dbReference type="NCBI Taxonomy" id="747525"/>
    <lineage>
        <taxon>Eukaryota</taxon>
        <taxon>Fungi</taxon>
        <taxon>Dikarya</taxon>
        <taxon>Basidiomycota</taxon>
        <taxon>Agaricomycotina</taxon>
        <taxon>Agaricomycetes</taxon>
        <taxon>Russulales</taxon>
        <taxon>Bondarzewiaceae</taxon>
        <taxon>Heterobasidion</taxon>
        <taxon>Heterobasidion annosum species complex</taxon>
    </lineage>
</organism>
<keyword evidence="2" id="KW-1185">Reference proteome</keyword>
<dbReference type="Proteomes" id="UP000030671">
    <property type="component" value="Unassembled WGS sequence"/>
</dbReference>
<name>W4JQ57_HETIT</name>
<evidence type="ECO:0000313" key="2">
    <source>
        <dbReference type="Proteomes" id="UP000030671"/>
    </source>
</evidence>
<reference evidence="1 2" key="1">
    <citation type="journal article" date="2012" name="New Phytol.">
        <title>Insight into trade-off between wood decay and parasitism from the genome of a fungal forest pathogen.</title>
        <authorList>
            <person name="Olson A."/>
            <person name="Aerts A."/>
            <person name="Asiegbu F."/>
            <person name="Belbahri L."/>
            <person name="Bouzid O."/>
            <person name="Broberg A."/>
            <person name="Canback B."/>
            <person name="Coutinho P.M."/>
            <person name="Cullen D."/>
            <person name="Dalman K."/>
            <person name="Deflorio G."/>
            <person name="van Diepen L.T."/>
            <person name="Dunand C."/>
            <person name="Duplessis S."/>
            <person name="Durling M."/>
            <person name="Gonthier P."/>
            <person name="Grimwood J."/>
            <person name="Fossdal C.G."/>
            <person name="Hansson D."/>
            <person name="Henrissat B."/>
            <person name="Hietala A."/>
            <person name="Himmelstrand K."/>
            <person name="Hoffmeister D."/>
            <person name="Hogberg N."/>
            <person name="James T.Y."/>
            <person name="Karlsson M."/>
            <person name="Kohler A."/>
            <person name="Kues U."/>
            <person name="Lee Y.H."/>
            <person name="Lin Y.C."/>
            <person name="Lind M."/>
            <person name="Lindquist E."/>
            <person name="Lombard V."/>
            <person name="Lucas S."/>
            <person name="Lunden K."/>
            <person name="Morin E."/>
            <person name="Murat C."/>
            <person name="Park J."/>
            <person name="Raffaello T."/>
            <person name="Rouze P."/>
            <person name="Salamov A."/>
            <person name="Schmutz J."/>
            <person name="Solheim H."/>
            <person name="Stahlberg J."/>
            <person name="Velez H."/>
            <person name="de Vries R.P."/>
            <person name="Wiebenga A."/>
            <person name="Woodward S."/>
            <person name="Yakovlev I."/>
            <person name="Garbelotto M."/>
            <person name="Martin F."/>
            <person name="Grigoriev I.V."/>
            <person name="Stenlid J."/>
        </authorList>
    </citation>
    <scope>NUCLEOTIDE SEQUENCE [LARGE SCALE GENOMIC DNA]</scope>
    <source>
        <strain evidence="1 2">TC 32-1</strain>
    </source>
</reference>
<proteinExistence type="predicted"/>
<evidence type="ECO:0000313" key="1">
    <source>
        <dbReference type="EMBL" id="ETW75668.1"/>
    </source>
</evidence>
<protein>
    <submittedName>
        <fullName evidence="1">Uncharacterized protein</fullName>
    </submittedName>
</protein>
<dbReference type="EMBL" id="KI925465">
    <property type="protein sequence ID" value="ETW75668.1"/>
    <property type="molecule type" value="Genomic_DNA"/>
</dbReference>
<gene>
    <name evidence="1" type="ORF">HETIRDRAFT_455384</name>
</gene>
<dbReference type="AlphaFoldDB" id="W4JQ57"/>
<dbReference type="HOGENOM" id="CLU_2360003_0_0_1"/>
<dbReference type="InParanoid" id="W4JQ57"/>
<accession>W4JQ57</accession>